<dbReference type="Pfam" id="PF06691">
    <property type="entry name" value="DUF1189"/>
    <property type="match status" value="1"/>
</dbReference>
<keyword evidence="1" id="KW-0812">Transmembrane</keyword>
<organism evidence="2 3">
    <name type="scientific">Fictibacillus macauensis ZFHKF-1</name>
    <dbReference type="NCBI Taxonomy" id="1196324"/>
    <lineage>
        <taxon>Bacteria</taxon>
        <taxon>Bacillati</taxon>
        <taxon>Bacillota</taxon>
        <taxon>Bacilli</taxon>
        <taxon>Bacillales</taxon>
        <taxon>Fictibacillaceae</taxon>
        <taxon>Fictibacillus</taxon>
    </lineage>
</organism>
<sequence length="255" mass="28637">MTLLTIFKKSLLPSTLSQLRFSSVKKAIGYLFVLILLTSLPYSIILSATIQEGVHAFKEGITTGISSFTIEKGQFHSELTQPLISQHNGVTVIFDSTGTYSPQDVLKQKNVIAFLQKDIIFSLQNTSQISPYASLFKEKLTKKEVEGWIAHYESLLWIIYSLIIIGSYLFALLLKFIGVSVLAIIGLVLASILRKNINYQRLWILAAYTVTLPTILFAVFQLVSLNLPFSFSLYWGFAIVLFYLVLRKIPSAKKA</sequence>
<feature type="transmembrane region" description="Helical" evidence="1">
    <location>
        <begin position="157"/>
        <end position="190"/>
    </location>
</feature>
<accession>I8UEE9</accession>
<evidence type="ECO:0000313" key="2">
    <source>
        <dbReference type="EMBL" id="EIT85183.1"/>
    </source>
</evidence>
<feature type="transmembrane region" description="Helical" evidence="1">
    <location>
        <begin position="27"/>
        <end position="50"/>
    </location>
</feature>
<feature type="transmembrane region" description="Helical" evidence="1">
    <location>
        <begin position="229"/>
        <end position="246"/>
    </location>
</feature>
<evidence type="ECO:0000313" key="3">
    <source>
        <dbReference type="Proteomes" id="UP000004080"/>
    </source>
</evidence>
<keyword evidence="1" id="KW-0472">Membrane</keyword>
<gene>
    <name evidence="2" type="ORF">A374_10585</name>
</gene>
<dbReference type="EMBL" id="AKKV01000026">
    <property type="protein sequence ID" value="EIT85183.1"/>
    <property type="molecule type" value="Genomic_DNA"/>
</dbReference>
<comment type="caution">
    <text evidence="2">The sequence shown here is derived from an EMBL/GenBank/DDBJ whole genome shotgun (WGS) entry which is preliminary data.</text>
</comment>
<dbReference type="AlphaFoldDB" id="I8UEE9"/>
<name>I8UEE9_9BACL</name>
<dbReference type="PATRIC" id="fig|1196324.3.peg.2165"/>
<keyword evidence="3" id="KW-1185">Reference proteome</keyword>
<dbReference type="Proteomes" id="UP000004080">
    <property type="component" value="Unassembled WGS sequence"/>
</dbReference>
<keyword evidence="1" id="KW-1133">Transmembrane helix</keyword>
<dbReference type="STRING" id="1196324.A374_10585"/>
<dbReference type="RefSeq" id="WP_007202201.1">
    <property type="nucleotide sequence ID" value="NZ_AKKV01000026.1"/>
</dbReference>
<evidence type="ECO:0008006" key="4">
    <source>
        <dbReference type="Google" id="ProtNLM"/>
    </source>
</evidence>
<evidence type="ECO:0000256" key="1">
    <source>
        <dbReference type="SAM" id="Phobius"/>
    </source>
</evidence>
<proteinExistence type="predicted"/>
<protein>
    <recommendedName>
        <fullName evidence="4">DUF1189 domain-containing protein</fullName>
    </recommendedName>
</protein>
<feature type="transmembrane region" description="Helical" evidence="1">
    <location>
        <begin position="202"/>
        <end position="223"/>
    </location>
</feature>
<reference evidence="2 3" key="1">
    <citation type="journal article" date="2012" name="J. Bacteriol.">
        <title>Genome of Bacillus macauensis ZFHKF-1, a Long-Chain-Forming Bacterium.</title>
        <authorList>
            <person name="Cai L."/>
            <person name="Zhang T."/>
        </authorList>
    </citation>
    <scope>NUCLEOTIDE SEQUENCE [LARGE SCALE GENOMIC DNA]</scope>
    <source>
        <strain evidence="2 3">ZFHKF-1</strain>
    </source>
</reference>
<dbReference type="InterPro" id="IPR009574">
    <property type="entry name" value="DUF1189"/>
</dbReference>
<dbReference type="eggNOG" id="COG5521">
    <property type="taxonomic scope" value="Bacteria"/>
</dbReference>